<keyword evidence="2" id="KW-0472">Membrane</keyword>
<proteinExistence type="predicted"/>
<feature type="transmembrane region" description="Helical" evidence="2">
    <location>
        <begin position="21"/>
        <end position="38"/>
    </location>
</feature>
<protein>
    <submittedName>
        <fullName evidence="3">Uncharacterized protein</fullName>
    </submittedName>
</protein>
<keyword evidence="2" id="KW-1133">Transmembrane helix</keyword>
<evidence type="ECO:0000313" key="4">
    <source>
        <dbReference type="Proteomes" id="UP000587991"/>
    </source>
</evidence>
<comment type="caution">
    <text evidence="3">The sequence shown here is derived from an EMBL/GenBank/DDBJ whole genome shotgun (WGS) entry which is preliminary data.</text>
</comment>
<keyword evidence="4" id="KW-1185">Reference proteome</keyword>
<sequence>MTDAVEQEPKLHTASRKRKRWWPWGLAVVLVVLYLIVLDLNSSQADQLADDGSGALDVHLAIAQRPVTLPFIALEDYGHGYIAFTLDHEGDRKAEKAKRQQFLQQTGNPNQPLPMQQVTITLDWSGPEERSEMTCTKMKRKWAHAVCTNPWSAIKQALPGRFSLVDLKTLRIRAPGSSIHCRGDAMADHPVPAQAGEVSLVCPAEVAGGDDAQYYHAVLKVKGDLGAYWIVSQYGEKGEPMDAMTKREATAITLFVRHGLGQQEAYSTLLQAMCGLRRPGAQDNPTTGPECGPPAPPAVSSGAS</sequence>
<keyword evidence="2" id="KW-0812">Transmembrane</keyword>
<dbReference type="RefSeq" id="WP_168875929.1">
    <property type="nucleotide sequence ID" value="NZ_JABAIM010000001.1"/>
</dbReference>
<name>A0A847S5B9_9NEIS</name>
<evidence type="ECO:0000256" key="1">
    <source>
        <dbReference type="SAM" id="MobiDB-lite"/>
    </source>
</evidence>
<gene>
    <name evidence="3" type="ORF">HF682_03955</name>
</gene>
<reference evidence="3 4" key="1">
    <citation type="submission" date="2020-04" db="EMBL/GenBank/DDBJ databases">
        <title>Draft genome of Leeia sp. IMCC25680.</title>
        <authorList>
            <person name="Song J."/>
            <person name="Cho J.-C."/>
        </authorList>
    </citation>
    <scope>NUCLEOTIDE SEQUENCE [LARGE SCALE GENOMIC DNA]</scope>
    <source>
        <strain evidence="3 4">IMCC25680</strain>
    </source>
</reference>
<feature type="region of interest" description="Disordered" evidence="1">
    <location>
        <begin position="277"/>
        <end position="304"/>
    </location>
</feature>
<organism evidence="3 4">
    <name type="scientific">Leeia aquatica</name>
    <dbReference type="NCBI Taxonomy" id="2725557"/>
    <lineage>
        <taxon>Bacteria</taxon>
        <taxon>Pseudomonadati</taxon>
        <taxon>Pseudomonadota</taxon>
        <taxon>Betaproteobacteria</taxon>
        <taxon>Neisseriales</taxon>
        <taxon>Leeiaceae</taxon>
        <taxon>Leeia</taxon>
    </lineage>
</organism>
<evidence type="ECO:0000256" key="2">
    <source>
        <dbReference type="SAM" id="Phobius"/>
    </source>
</evidence>
<accession>A0A847S5B9</accession>
<dbReference type="AlphaFoldDB" id="A0A847S5B9"/>
<evidence type="ECO:0000313" key="3">
    <source>
        <dbReference type="EMBL" id="NLR74307.1"/>
    </source>
</evidence>
<dbReference type="Proteomes" id="UP000587991">
    <property type="component" value="Unassembled WGS sequence"/>
</dbReference>
<dbReference type="EMBL" id="JABAIM010000001">
    <property type="protein sequence ID" value="NLR74307.1"/>
    <property type="molecule type" value="Genomic_DNA"/>
</dbReference>